<dbReference type="Gene3D" id="2.40.50.120">
    <property type="match status" value="1"/>
</dbReference>
<dbReference type="SUPFAM" id="SSF50242">
    <property type="entry name" value="TIMP-like"/>
    <property type="match status" value="1"/>
</dbReference>
<dbReference type="EMBL" id="CAJNOH010004837">
    <property type="protein sequence ID" value="CAF1381664.1"/>
    <property type="molecule type" value="Genomic_DNA"/>
</dbReference>
<evidence type="ECO:0000256" key="1">
    <source>
        <dbReference type="SAM" id="SignalP"/>
    </source>
</evidence>
<feature type="signal peptide" evidence="1">
    <location>
        <begin position="1"/>
        <end position="17"/>
    </location>
</feature>
<dbReference type="InterPro" id="IPR008993">
    <property type="entry name" value="TIMP-like_OB-fold"/>
</dbReference>
<dbReference type="EMBL" id="CAJNOL010006295">
    <property type="protein sequence ID" value="CAF1616389.1"/>
    <property type="molecule type" value="Genomic_DNA"/>
</dbReference>
<evidence type="ECO:0000313" key="3">
    <source>
        <dbReference type="EMBL" id="CAF1616389.1"/>
    </source>
</evidence>
<keyword evidence="1" id="KW-0732">Signal</keyword>
<reference evidence="2" key="1">
    <citation type="submission" date="2021-02" db="EMBL/GenBank/DDBJ databases">
        <authorList>
            <person name="Nowell W R."/>
        </authorList>
    </citation>
    <scope>NUCLEOTIDE SEQUENCE</scope>
</reference>
<comment type="caution">
    <text evidence="2">The sequence shown here is derived from an EMBL/GenBank/DDBJ whole genome shotgun (WGS) entry which is preliminary data.</text>
</comment>
<sequence length="132" mass="14291">MYLSFLLLSALVGSTIGCSCIFPPLLSDSFAQTPIIFIGRVIATNVTQSNPFMGYADMTMEVEEAFKGTVVGAQITVRTNLQGAMCGFGAIPVGTRWQLWLTESKSANICSRSTRDADKDLDELRKLSANSL</sequence>
<accession>A0A815JFI2</accession>
<dbReference type="AlphaFoldDB" id="A0A815JFI2"/>
<organism evidence="2 4">
    <name type="scientific">Rotaria sordida</name>
    <dbReference type="NCBI Taxonomy" id="392033"/>
    <lineage>
        <taxon>Eukaryota</taxon>
        <taxon>Metazoa</taxon>
        <taxon>Spiralia</taxon>
        <taxon>Gnathifera</taxon>
        <taxon>Rotifera</taxon>
        <taxon>Eurotatoria</taxon>
        <taxon>Bdelloidea</taxon>
        <taxon>Philodinida</taxon>
        <taxon>Philodinidae</taxon>
        <taxon>Rotaria</taxon>
    </lineage>
</organism>
<dbReference type="Proteomes" id="UP000663870">
    <property type="component" value="Unassembled WGS sequence"/>
</dbReference>
<proteinExistence type="predicted"/>
<keyword evidence="5" id="KW-1185">Reference proteome</keyword>
<protein>
    <submittedName>
        <fullName evidence="2">Uncharacterized protein</fullName>
    </submittedName>
</protein>
<dbReference type="Proteomes" id="UP000663854">
    <property type="component" value="Unassembled WGS sequence"/>
</dbReference>
<feature type="chain" id="PRO_5036411806" evidence="1">
    <location>
        <begin position="18"/>
        <end position="132"/>
    </location>
</feature>
<evidence type="ECO:0000313" key="4">
    <source>
        <dbReference type="Proteomes" id="UP000663854"/>
    </source>
</evidence>
<evidence type="ECO:0000313" key="5">
    <source>
        <dbReference type="Proteomes" id="UP000663870"/>
    </source>
</evidence>
<evidence type="ECO:0000313" key="2">
    <source>
        <dbReference type="EMBL" id="CAF1381664.1"/>
    </source>
</evidence>
<name>A0A815JFI2_9BILA</name>
<gene>
    <name evidence="3" type="ORF">JXQ802_LOCUS50037</name>
    <name evidence="2" type="ORF">PYM288_LOCUS33887</name>
</gene>